<dbReference type="GO" id="GO:0008270">
    <property type="term" value="F:zinc ion binding"/>
    <property type="evidence" value="ECO:0007669"/>
    <property type="project" value="InterPro"/>
</dbReference>
<dbReference type="SUPFAM" id="SSF51569">
    <property type="entry name" value="Aldolase"/>
    <property type="match status" value="1"/>
</dbReference>
<dbReference type="Proteomes" id="UP000885779">
    <property type="component" value="Unassembled WGS sequence"/>
</dbReference>
<dbReference type="PANTHER" id="PTHR30304">
    <property type="entry name" value="D-TAGATOSE-1,6-BISPHOSPHATE ALDOLASE"/>
    <property type="match status" value="1"/>
</dbReference>
<dbReference type="Pfam" id="PF01116">
    <property type="entry name" value="F_bP_aldolase"/>
    <property type="match status" value="1"/>
</dbReference>
<gene>
    <name evidence="1" type="ORF">ENK44_06580</name>
</gene>
<comment type="caution">
    <text evidence="1">The sequence shown here is derived from an EMBL/GenBank/DDBJ whole genome shotgun (WGS) entry which is preliminary data.</text>
</comment>
<dbReference type="GO" id="GO:0005975">
    <property type="term" value="P:carbohydrate metabolic process"/>
    <property type="evidence" value="ECO:0007669"/>
    <property type="project" value="InterPro"/>
</dbReference>
<dbReference type="GO" id="GO:0016832">
    <property type="term" value="F:aldehyde-lyase activity"/>
    <property type="evidence" value="ECO:0007669"/>
    <property type="project" value="InterPro"/>
</dbReference>
<dbReference type="EMBL" id="DRQG01000062">
    <property type="protein sequence ID" value="HGY55345.1"/>
    <property type="molecule type" value="Genomic_DNA"/>
</dbReference>
<dbReference type="PANTHER" id="PTHR30304:SF0">
    <property type="entry name" value="D-TAGATOSE-1,6-BISPHOSPHATE ALDOLASE SUBUNIT GATY-RELATED"/>
    <property type="match status" value="1"/>
</dbReference>
<dbReference type="AlphaFoldDB" id="A0A7V4TZP3"/>
<dbReference type="Gene3D" id="3.20.20.70">
    <property type="entry name" value="Aldolase class I"/>
    <property type="match status" value="1"/>
</dbReference>
<accession>A0A7V4TZP3</accession>
<proteinExistence type="predicted"/>
<reference evidence="1" key="1">
    <citation type="journal article" date="2020" name="mSystems">
        <title>Genome- and Community-Level Interaction Insights into Carbon Utilization and Element Cycling Functions of Hydrothermarchaeota in Hydrothermal Sediment.</title>
        <authorList>
            <person name="Zhou Z."/>
            <person name="Liu Y."/>
            <person name="Xu W."/>
            <person name="Pan J."/>
            <person name="Luo Z.H."/>
            <person name="Li M."/>
        </authorList>
    </citation>
    <scope>NUCLEOTIDE SEQUENCE [LARGE SCALE GENOMIC DNA]</scope>
    <source>
        <strain evidence="1">HyVt-577</strain>
    </source>
</reference>
<evidence type="ECO:0000313" key="1">
    <source>
        <dbReference type="EMBL" id="HGY55345.1"/>
    </source>
</evidence>
<dbReference type="InterPro" id="IPR050246">
    <property type="entry name" value="Class_II_FBP_aldolase"/>
</dbReference>
<sequence length="340" mass="38967">MPLVLDREQVLGLYAEAAERKWVLPTFNAENLTTCEAILSAVLEYGQTIDIPDLPVIIGITNLYPPRPQSLYYTHTRQWQVGLRLFLEEMKVLLSDTSPFAELRVMLHLDHIQWDMDAEILHWDMCSFSSIMYDASNLPLQENIARTAAFREKYGHSVVVEGACDEIGKTGSANQMYLTSPDEAERYWKETGVDIIVANLGTEHRAAASELRYHAQLAREITRRIKPCLCLHGTSSVPVDSLHNLFNDGIRKVNIWTVLERESSALLFREMVKNATKIVGHEEVKRMQRDGLLGPQAKTAETASVEYFTTTYRQGIVFEKMKEIVTRYLKAFYRYKKEND</sequence>
<name>A0A7V4TZP3_CALAY</name>
<dbReference type="InterPro" id="IPR000771">
    <property type="entry name" value="FBA_II"/>
</dbReference>
<protein>
    <submittedName>
        <fullName evidence="1">Class II fructose-bisphosphate aldolase</fullName>
    </submittedName>
</protein>
<dbReference type="InterPro" id="IPR013785">
    <property type="entry name" value="Aldolase_TIM"/>
</dbReference>
<organism evidence="1">
    <name type="scientific">Caldithrix abyssi</name>
    <dbReference type="NCBI Taxonomy" id="187145"/>
    <lineage>
        <taxon>Bacteria</taxon>
        <taxon>Pseudomonadati</taxon>
        <taxon>Calditrichota</taxon>
        <taxon>Calditrichia</taxon>
        <taxon>Calditrichales</taxon>
        <taxon>Calditrichaceae</taxon>
        <taxon>Caldithrix</taxon>
    </lineage>
</organism>